<dbReference type="InterPro" id="IPR011701">
    <property type="entry name" value="MFS"/>
</dbReference>
<dbReference type="SUPFAM" id="SSF103473">
    <property type="entry name" value="MFS general substrate transporter"/>
    <property type="match status" value="1"/>
</dbReference>
<comment type="subcellular location">
    <subcellularLocation>
        <location evidence="1">Membrane</location>
        <topology evidence="1">Multi-pass membrane protein</topology>
    </subcellularLocation>
</comment>
<organism evidence="8 9">
    <name type="scientific">Lichenifustis flavocetrariae</name>
    <dbReference type="NCBI Taxonomy" id="2949735"/>
    <lineage>
        <taxon>Bacteria</taxon>
        <taxon>Pseudomonadati</taxon>
        <taxon>Pseudomonadota</taxon>
        <taxon>Alphaproteobacteria</taxon>
        <taxon>Hyphomicrobiales</taxon>
        <taxon>Lichenihabitantaceae</taxon>
        <taxon>Lichenifustis</taxon>
    </lineage>
</organism>
<feature type="transmembrane region" description="Helical" evidence="6">
    <location>
        <begin position="327"/>
        <end position="345"/>
    </location>
</feature>
<dbReference type="AlphaFoldDB" id="A0AA41YZM5"/>
<feature type="transmembrane region" description="Helical" evidence="6">
    <location>
        <begin position="40"/>
        <end position="61"/>
    </location>
</feature>
<protein>
    <submittedName>
        <fullName evidence="8">MFS transporter</fullName>
    </submittedName>
</protein>
<dbReference type="Proteomes" id="UP001165667">
    <property type="component" value="Unassembled WGS sequence"/>
</dbReference>
<evidence type="ECO:0000313" key="9">
    <source>
        <dbReference type="Proteomes" id="UP001165667"/>
    </source>
</evidence>
<feature type="transmembrane region" description="Helical" evidence="6">
    <location>
        <begin position="351"/>
        <end position="378"/>
    </location>
</feature>
<dbReference type="GO" id="GO:0016020">
    <property type="term" value="C:membrane"/>
    <property type="evidence" value="ECO:0007669"/>
    <property type="project" value="UniProtKB-SubCell"/>
</dbReference>
<gene>
    <name evidence="8" type="ORF">M8523_18595</name>
</gene>
<dbReference type="Gene3D" id="1.20.1720.10">
    <property type="entry name" value="Multidrug resistance protein D"/>
    <property type="match status" value="1"/>
</dbReference>
<feature type="transmembrane region" description="Helical" evidence="6">
    <location>
        <begin position="417"/>
        <end position="441"/>
    </location>
</feature>
<dbReference type="RefSeq" id="WP_282586407.1">
    <property type="nucleotide sequence ID" value="NZ_JAMOIM010000013.1"/>
</dbReference>
<sequence>MQKRTGTLIASALGITVVQLNAAVVTVAFASLRQAFSVDVVALQWTVNAYALLLAALLLSAGLLGDRFGGRRVFAAGFGLSALSALGAACATSYSELIGMRALQGVGAAMLLPASLSLLGQVSPNPAARAQAIGTWSAAGSLALALGPVVGGLLIARGGWPVVFLPSVPLCLVGLWLTLRHAPLETGAERAQLDWPGQVVAMIGLASLTWSARSAAQGWRDPEVWVGVAVFVVAAVIFVVVEGRSLAPMVPPKLFRSPALSAVMAARALVNFAYYGLVFVFSLFFQTIQHRSALATGLMFLPMTGSLIAMTVVAGRLCARYGPHRPALAGLAISAGGYLVLLWTGATTPPIVFAVPFFVVGCGVALVVPSLTVACLGAVRSQDSGIASGLLNASAQTGGVLGVALFAAMLATDRSSAFLVGTHAAVLTATAALVLSFILLIRFMKPADVAQPACSSSTDERCRGEVRLHLGSCNGCL</sequence>
<dbReference type="InterPro" id="IPR036259">
    <property type="entry name" value="MFS_trans_sf"/>
</dbReference>
<feature type="transmembrane region" description="Helical" evidence="6">
    <location>
        <begin position="162"/>
        <end position="179"/>
    </location>
</feature>
<keyword evidence="5 6" id="KW-0472">Membrane</keyword>
<evidence type="ECO:0000256" key="1">
    <source>
        <dbReference type="ARBA" id="ARBA00004141"/>
    </source>
</evidence>
<accession>A0AA41YZM5</accession>
<dbReference type="EMBL" id="JAMOIM010000013">
    <property type="protein sequence ID" value="MCW6510033.1"/>
    <property type="molecule type" value="Genomic_DNA"/>
</dbReference>
<feature type="transmembrane region" description="Helical" evidence="6">
    <location>
        <begin position="268"/>
        <end position="288"/>
    </location>
</feature>
<proteinExistence type="predicted"/>
<evidence type="ECO:0000259" key="7">
    <source>
        <dbReference type="PROSITE" id="PS50850"/>
    </source>
</evidence>
<dbReference type="PROSITE" id="PS50850">
    <property type="entry name" value="MFS"/>
    <property type="match status" value="1"/>
</dbReference>
<evidence type="ECO:0000256" key="3">
    <source>
        <dbReference type="ARBA" id="ARBA00022692"/>
    </source>
</evidence>
<feature type="transmembrane region" description="Helical" evidence="6">
    <location>
        <begin position="73"/>
        <end position="94"/>
    </location>
</feature>
<dbReference type="PANTHER" id="PTHR42718">
    <property type="entry name" value="MAJOR FACILITATOR SUPERFAMILY MULTIDRUG TRANSPORTER MFSC"/>
    <property type="match status" value="1"/>
</dbReference>
<evidence type="ECO:0000256" key="5">
    <source>
        <dbReference type="ARBA" id="ARBA00023136"/>
    </source>
</evidence>
<dbReference type="Gene3D" id="1.20.1250.20">
    <property type="entry name" value="MFS general substrate transporter like domains"/>
    <property type="match status" value="1"/>
</dbReference>
<dbReference type="PANTHER" id="PTHR42718:SF9">
    <property type="entry name" value="MAJOR FACILITATOR SUPERFAMILY MULTIDRUG TRANSPORTER MFSC"/>
    <property type="match status" value="1"/>
</dbReference>
<dbReference type="InterPro" id="IPR020846">
    <property type="entry name" value="MFS_dom"/>
</dbReference>
<keyword evidence="2" id="KW-0813">Transport</keyword>
<keyword evidence="9" id="KW-1185">Reference proteome</keyword>
<evidence type="ECO:0000256" key="4">
    <source>
        <dbReference type="ARBA" id="ARBA00022989"/>
    </source>
</evidence>
<dbReference type="GO" id="GO:0022857">
    <property type="term" value="F:transmembrane transporter activity"/>
    <property type="evidence" value="ECO:0007669"/>
    <property type="project" value="InterPro"/>
</dbReference>
<feature type="transmembrane region" description="Helical" evidence="6">
    <location>
        <begin position="294"/>
        <end position="315"/>
    </location>
</feature>
<keyword evidence="4 6" id="KW-1133">Transmembrane helix</keyword>
<keyword evidence="3 6" id="KW-0812">Transmembrane</keyword>
<name>A0AA41YZM5_9HYPH</name>
<evidence type="ECO:0000313" key="8">
    <source>
        <dbReference type="EMBL" id="MCW6510033.1"/>
    </source>
</evidence>
<feature type="transmembrane region" description="Helical" evidence="6">
    <location>
        <begin position="132"/>
        <end position="156"/>
    </location>
</feature>
<feature type="transmembrane region" description="Helical" evidence="6">
    <location>
        <begin position="224"/>
        <end position="247"/>
    </location>
</feature>
<feature type="domain" description="Major facilitator superfamily (MFS) profile" evidence="7">
    <location>
        <begin position="7"/>
        <end position="448"/>
    </location>
</feature>
<evidence type="ECO:0000256" key="6">
    <source>
        <dbReference type="SAM" id="Phobius"/>
    </source>
</evidence>
<dbReference type="CDD" id="cd17321">
    <property type="entry name" value="MFS_MMR_MDR_like"/>
    <property type="match status" value="1"/>
</dbReference>
<evidence type="ECO:0000256" key="2">
    <source>
        <dbReference type="ARBA" id="ARBA00022448"/>
    </source>
</evidence>
<feature type="transmembrane region" description="Helical" evidence="6">
    <location>
        <begin position="390"/>
        <end position="411"/>
    </location>
</feature>
<dbReference type="Pfam" id="PF07690">
    <property type="entry name" value="MFS_1"/>
    <property type="match status" value="1"/>
</dbReference>
<comment type="caution">
    <text evidence="8">The sequence shown here is derived from an EMBL/GenBank/DDBJ whole genome shotgun (WGS) entry which is preliminary data.</text>
</comment>
<reference evidence="8" key="1">
    <citation type="submission" date="2022-05" db="EMBL/GenBank/DDBJ databases">
        <authorList>
            <person name="Pankratov T."/>
        </authorList>
    </citation>
    <scope>NUCLEOTIDE SEQUENCE</scope>
    <source>
        <strain evidence="8">BP6-180914</strain>
    </source>
</reference>